<comment type="catalytic activity">
    <reaction evidence="5 7">
        <text>AMP + ATP = 2 ADP</text>
        <dbReference type="Rhea" id="RHEA:12973"/>
        <dbReference type="ChEBI" id="CHEBI:30616"/>
        <dbReference type="ChEBI" id="CHEBI:456215"/>
        <dbReference type="ChEBI" id="CHEBI:456216"/>
        <dbReference type="EC" id="2.7.4.3"/>
    </reaction>
</comment>
<sequence>MRLVILGGSGSGKSTQAQQLCDRFEVPLVSTGDFLRDAVANNSELGKLAQPFIQRGELVPDDLMIEFVRSYFAPPPLGVSSLRKSDYDIQKTLNSRNLAGGYILGQDFADYRGWILEGYPRTAFQAEELDFLLDELGEKLNWAIYLQVPEAVMVSRTLGRSLPDDQPEIVQRRVELFYDRTIPILEYYDRRRRLLTINGDQSPDMVIENIISLVG</sequence>
<dbReference type="EMBL" id="NTFS01000105">
    <property type="protein sequence ID" value="PAX55133.1"/>
    <property type="molecule type" value="Genomic_DNA"/>
</dbReference>
<feature type="binding site" evidence="5">
    <location>
        <begin position="118"/>
        <end position="121"/>
    </location>
    <ligand>
        <name>AMP</name>
        <dbReference type="ChEBI" id="CHEBI:456215"/>
    </ligand>
</feature>
<name>A0A2A2TJF4_9CYAN</name>
<evidence type="ECO:0000256" key="1">
    <source>
        <dbReference type="ARBA" id="ARBA00022679"/>
    </source>
</evidence>
<evidence type="ECO:0000256" key="5">
    <source>
        <dbReference type="HAMAP-Rule" id="MF_00235"/>
    </source>
</evidence>
<dbReference type="EC" id="2.7.4.3" evidence="5 7"/>
<feature type="binding site" evidence="5">
    <location>
        <begin position="10"/>
        <end position="15"/>
    </location>
    <ligand>
        <name>ATP</name>
        <dbReference type="ChEBI" id="CHEBI:30616"/>
    </ligand>
</feature>
<evidence type="ECO:0000256" key="7">
    <source>
        <dbReference type="RuleBase" id="RU003331"/>
    </source>
</evidence>
<dbReference type="Proteomes" id="UP000218238">
    <property type="component" value="Unassembled WGS sequence"/>
</dbReference>
<proteinExistence type="inferred from homology"/>
<feature type="binding site" evidence="5">
    <location>
        <position position="160"/>
    </location>
    <ligand>
        <name>ATP</name>
        <dbReference type="ChEBI" id="CHEBI:30616"/>
    </ligand>
</feature>
<dbReference type="PRINTS" id="PR00094">
    <property type="entry name" value="ADENYLTKNASE"/>
</dbReference>
<dbReference type="UniPathway" id="UPA00588">
    <property type="reaction ID" value="UER00649"/>
</dbReference>
<keyword evidence="5" id="KW-0963">Cytoplasm</keyword>
<dbReference type="GO" id="GO:0044209">
    <property type="term" value="P:AMP salvage"/>
    <property type="evidence" value="ECO:0007669"/>
    <property type="project" value="UniProtKB-UniRule"/>
</dbReference>
<evidence type="ECO:0000256" key="4">
    <source>
        <dbReference type="ARBA" id="ARBA00022777"/>
    </source>
</evidence>
<feature type="binding site" evidence="5">
    <location>
        <position position="36"/>
    </location>
    <ligand>
        <name>AMP</name>
        <dbReference type="ChEBI" id="CHEBI:456215"/>
    </ligand>
</feature>
<dbReference type="OrthoDB" id="9805030at2"/>
<comment type="pathway">
    <text evidence="5">Purine metabolism; AMP biosynthesis via salvage pathway; AMP from ADP: step 1/1.</text>
</comment>
<feature type="binding site" evidence="5">
    <location>
        <position position="125"/>
    </location>
    <ligand>
        <name>AMP</name>
        <dbReference type="ChEBI" id="CHEBI:456215"/>
    </ligand>
</feature>
<keyword evidence="5 7" id="KW-0067">ATP-binding</keyword>
<feature type="binding site" evidence="5">
    <location>
        <position position="31"/>
    </location>
    <ligand>
        <name>AMP</name>
        <dbReference type="ChEBI" id="CHEBI:456215"/>
    </ligand>
</feature>
<keyword evidence="1 5" id="KW-0808">Transferase</keyword>
<keyword evidence="3 5" id="KW-0547">Nucleotide-binding</keyword>
<dbReference type="GO" id="GO:0005737">
    <property type="term" value="C:cytoplasm"/>
    <property type="evidence" value="ECO:0007669"/>
    <property type="project" value="UniProtKB-SubCell"/>
</dbReference>
<accession>A0A2A2TJF4</accession>
<keyword evidence="9" id="KW-1185">Reference proteome</keyword>
<comment type="subunit">
    <text evidence="5 7">Monomer.</text>
</comment>
<feature type="region of interest" description="NMP" evidence="5">
    <location>
        <begin position="30"/>
        <end position="59"/>
    </location>
</feature>
<dbReference type="Gene3D" id="3.40.50.300">
    <property type="entry name" value="P-loop containing nucleotide triphosphate hydrolases"/>
    <property type="match status" value="1"/>
</dbReference>
<feature type="binding site" evidence="5">
    <location>
        <position position="201"/>
    </location>
    <ligand>
        <name>ATP</name>
        <dbReference type="ChEBI" id="CHEBI:30616"/>
    </ligand>
</feature>
<dbReference type="PANTHER" id="PTHR23359">
    <property type="entry name" value="NUCLEOTIDE KINASE"/>
    <property type="match status" value="1"/>
</dbReference>
<dbReference type="AlphaFoldDB" id="A0A2A2TJF4"/>
<protein>
    <recommendedName>
        <fullName evidence="5 7">Adenylate kinase</fullName>
        <shortName evidence="5">AK</shortName>
        <ecNumber evidence="5 7">2.7.4.3</ecNumber>
    </recommendedName>
    <alternativeName>
        <fullName evidence="5">ATP-AMP transphosphorylase</fullName>
    </alternativeName>
    <alternativeName>
        <fullName evidence="5">ATP:AMP phosphotransferase</fullName>
    </alternativeName>
    <alternativeName>
        <fullName evidence="5">Adenylate monophosphate kinase</fullName>
    </alternativeName>
</protein>
<keyword evidence="2 5" id="KW-0545">Nucleotide biosynthesis</keyword>
<evidence type="ECO:0000256" key="2">
    <source>
        <dbReference type="ARBA" id="ARBA00022727"/>
    </source>
</evidence>
<feature type="binding site" evidence="5">
    <location>
        <position position="173"/>
    </location>
    <ligand>
        <name>AMP</name>
        <dbReference type="ChEBI" id="CHEBI:456215"/>
    </ligand>
</feature>
<dbReference type="Pfam" id="PF00406">
    <property type="entry name" value="ADK"/>
    <property type="match status" value="2"/>
</dbReference>
<keyword evidence="4 5" id="KW-0418">Kinase</keyword>
<feature type="binding site" evidence="5">
    <location>
        <begin position="57"/>
        <end position="59"/>
    </location>
    <ligand>
        <name>AMP</name>
        <dbReference type="ChEBI" id="CHEBI:456215"/>
    </ligand>
</feature>
<dbReference type="SUPFAM" id="SSF52540">
    <property type="entry name" value="P-loop containing nucleoside triphosphate hydrolases"/>
    <property type="match status" value="1"/>
</dbReference>
<evidence type="ECO:0000256" key="3">
    <source>
        <dbReference type="ARBA" id="ARBA00022741"/>
    </source>
</evidence>
<dbReference type="CDD" id="cd01428">
    <property type="entry name" value="ADK"/>
    <property type="match status" value="1"/>
</dbReference>
<comment type="similarity">
    <text evidence="5 6">Belongs to the adenylate kinase family.</text>
</comment>
<comment type="caution">
    <text evidence="8">The sequence shown here is derived from an EMBL/GenBank/DDBJ whole genome shotgun (WGS) entry which is preliminary data.</text>
</comment>
<dbReference type="GO" id="GO:0004017">
    <property type="term" value="F:AMP kinase activity"/>
    <property type="evidence" value="ECO:0007669"/>
    <property type="project" value="UniProtKB-UniRule"/>
</dbReference>
<evidence type="ECO:0000313" key="9">
    <source>
        <dbReference type="Proteomes" id="UP000218238"/>
    </source>
</evidence>
<reference evidence="8 9" key="1">
    <citation type="submission" date="2017-08" db="EMBL/GenBank/DDBJ databases">
        <title>Draft genome sequence of filamentous cyanobacterium Calothrix elsteri CCALA 953.</title>
        <authorList>
            <person name="Gagunashvili A.N."/>
            <person name="Elster J."/>
            <person name="Andresson O.S."/>
        </authorList>
    </citation>
    <scope>NUCLEOTIDE SEQUENCE [LARGE SCALE GENOMIC DNA]</scope>
    <source>
        <strain evidence="8 9">CCALA 953</strain>
    </source>
</reference>
<evidence type="ECO:0000313" key="8">
    <source>
        <dbReference type="EMBL" id="PAX55133.1"/>
    </source>
</evidence>
<dbReference type="RefSeq" id="WP_095721868.1">
    <property type="nucleotide sequence ID" value="NZ_NTFS01000105.1"/>
</dbReference>
<organism evidence="8 9">
    <name type="scientific">Brunnivagina elsteri CCALA 953</name>
    <dbReference type="NCBI Taxonomy" id="987040"/>
    <lineage>
        <taxon>Bacteria</taxon>
        <taxon>Bacillati</taxon>
        <taxon>Cyanobacteriota</taxon>
        <taxon>Cyanophyceae</taxon>
        <taxon>Nostocales</taxon>
        <taxon>Calotrichaceae</taxon>
        <taxon>Brunnivagina</taxon>
    </lineage>
</organism>
<comment type="function">
    <text evidence="5">Catalyzes the reversible transfer of the terminal phosphate group between ATP and AMP. Plays an important role in cellular energy homeostasis and in adenine nucleotide metabolism.</text>
</comment>
<dbReference type="InterPro" id="IPR000850">
    <property type="entry name" value="Adenylat/UMP-CMP_kin"/>
</dbReference>
<comment type="caution">
    <text evidence="5">Lacks conserved residue(s) required for the propagation of feature annotation.</text>
</comment>
<comment type="subcellular location">
    <subcellularLocation>
        <location evidence="5 7">Cytoplasm</location>
    </subcellularLocation>
</comment>
<gene>
    <name evidence="5" type="primary">adk</name>
    <name evidence="8" type="ORF">CK510_11690</name>
</gene>
<dbReference type="GO" id="GO:0005524">
    <property type="term" value="F:ATP binding"/>
    <property type="evidence" value="ECO:0007669"/>
    <property type="project" value="UniProtKB-UniRule"/>
</dbReference>
<dbReference type="InterPro" id="IPR027417">
    <property type="entry name" value="P-loop_NTPase"/>
</dbReference>
<dbReference type="HAMAP" id="MF_00235">
    <property type="entry name" value="Adenylate_kinase_Adk"/>
    <property type="match status" value="1"/>
</dbReference>
<comment type="domain">
    <text evidence="5">Consists of three domains, a large central CORE domain and two small peripheral domains, NMPbind and LID, which undergo movements during catalysis. The LID domain closes over the site of phosphoryl transfer upon ATP binding. Assembling and dissambling the active center during each catalytic cycle provides an effective means to prevent ATP hydrolysis.</text>
</comment>
<evidence type="ECO:0000256" key="6">
    <source>
        <dbReference type="RuleBase" id="RU003330"/>
    </source>
</evidence>